<dbReference type="PANTHER" id="PTHR33048">
    <property type="entry name" value="PTH11-LIKE INTEGRAL MEMBRANE PROTEIN (AFU_ORTHOLOGUE AFUA_5G11245)"/>
    <property type="match status" value="1"/>
</dbReference>
<reference evidence="9 10" key="1">
    <citation type="submission" date="2017-03" db="EMBL/GenBank/DDBJ databases">
        <title>Genomes of endolithic fungi from Antarctica.</title>
        <authorList>
            <person name="Coleine C."/>
            <person name="Masonjones S."/>
            <person name="Stajich J.E."/>
        </authorList>
    </citation>
    <scope>NUCLEOTIDE SEQUENCE [LARGE SCALE GENOMIC DNA]</scope>
    <source>
        <strain evidence="9 10">CCFEE 5184</strain>
    </source>
</reference>
<evidence type="ECO:0000313" key="10">
    <source>
        <dbReference type="Proteomes" id="UP000309340"/>
    </source>
</evidence>
<comment type="caution">
    <text evidence="9">The sequence shown here is derived from an EMBL/GenBank/DDBJ whole genome shotgun (WGS) entry which is preliminary data.</text>
</comment>
<organism evidence="9 10">
    <name type="scientific">Friedmanniomyces simplex</name>
    <dbReference type="NCBI Taxonomy" id="329884"/>
    <lineage>
        <taxon>Eukaryota</taxon>
        <taxon>Fungi</taxon>
        <taxon>Dikarya</taxon>
        <taxon>Ascomycota</taxon>
        <taxon>Pezizomycotina</taxon>
        <taxon>Dothideomycetes</taxon>
        <taxon>Dothideomycetidae</taxon>
        <taxon>Mycosphaerellales</taxon>
        <taxon>Teratosphaeriaceae</taxon>
        <taxon>Friedmanniomyces</taxon>
    </lineage>
</organism>
<dbReference type="Proteomes" id="UP000309340">
    <property type="component" value="Unassembled WGS sequence"/>
</dbReference>
<feature type="transmembrane region" description="Helical" evidence="7">
    <location>
        <begin position="143"/>
        <end position="171"/>
    </location>
</feature>
<dbReference type="InterPro" id="IPR052337">
    <property type="entry name" value="SAT4-like"/>
</dbReference>
<dbReference type="InterPro" id="IPR049326">
    <property type="entry name" value="Rhodopsin_dom_fungi"/>
</dbReference>
<keyword evidence="2 7" id="KW-0812">Transmembrane</keyword>
<feature type="transmembrane region" description="Helical" evidence="7">
    <location>
        <begin position="28"/>
        <end position="50"/>
    </location>
</feature>
<evidence type="ECO:0000256" key="1">
    <source>
        <dbReference type="ARBA" id="ARBA00004141"/>
    </source>
</evidence>
<keyword evidence="3 7" id="KW-1133">Transmembrane helix</keyword>
<accession>A0A4U0WYK2</accession>
<feature type="transmembrane region" description="Helical" evidence="7">
    <location>
        <begin position="191"/>
        <end position="213"/>
    </location>
</feature>
<comment type="similarity">
    <text evidence="5">Belongs to the SAT4 family.</text>
</comment>
<keyword evidence="4 7" id="KW-0472">Membrane</keyword>
<evidence type="ECO:0000256" key="3">
    <source>
        <dbReference type="ARBA" id="ARBA00022989"/>
    </source>
</evidence>
<dbReference type="OrthoDB" id="4525788at2759"/>
<evidence type="ECO:0000256" key="7">
    <source>
        <dbReference type="SAM" id="Phobius"/>
    </source>
</evidence>
<evidence type="ECO:0000256" key="6">
    <source>
        <dbReference type="SAM" id="MobiDB-lite"/>
    </source>
</evidence>
<evidence type="ECO:0000256" key="4">
    <source>
        <dbReference type="ARBA" id="ARBA00023136"/>
    </source>
</evidence>
<feature type="transmembrane region" description="Helical" evidence="7">
    <location>
        <begin position="105"/>
        <end position="131"/>
    </location>
</feature>
<feature type="transmembrane region" description="Helical" evidence="7">
    <location>
        <begin position="259"/>
        <end position="279"/>
    </location>
</feature>
<feature type="transmembrane region" description="Helical" evidence="7">
    <location>
        <begin position="225"/>
        <end position="247"/>
    </location>
</feature>
<feature type="domain" description="Rhodopsin" evidence="8">
    <location>
        <begin position="44"/>
        <end position="279"/>
    </location>
</feature>
<feature type="region of interest" description="Disordered" evidence="6">
    <location>
        <begin position="339"/>
        <end position="362"/>
    </location>
</feature>
<dbReference type="PANTHER" id="PTHR33048:SF129">
    <property type="entry name" value="INTEGRAL MEMBRANE PROTEIN-RELATED"/>
    <property type="match status" value="1"/>
</dbReference>
<gene>
    <name evidence="9" type="ORF">B0A55_08648</name>
</gene>
<feature type="transmembrane region" description="Helical" evidence="7">
    <location>
        <begin position="62"/>
        <end position="85"/>
    </location>
</feature>
<protein>
    <recommendedName>
        <fullName evidence="8">Rhodopsin domain-containing protein</fullName>
    </recommendedName>
</protein>
<evidence type="ECO:0000313" key="9">
    <source>
        <dbReference type="EMBL" id="TKA67673.1"/>
    </source>
</evidence>
<proteinExistence type="inferred from homology"/>
<dbReference type="GO" id="GO:0016020">
    <property type="term" value="C:membrane"/>
    <property type="evidence" value="ECO:0007669"/>
    <property type="project" value="UniProtKB-SubCell"/>
</dbReference>
<sequence length="362" mass="40183">MRIPPLSVLLTWPTPNYVDPETRGNASLIVNLIFISLVILVVSLRFYCRFSAGALRFGWDDAMIALTLLCTITMTAVVILANARYGWNRHLYDLPTQDITHANVIAFIAKLVFTLAATFTRLSLCAFYYRLVKDSGIVWFKWVVHGTVAFTIATGIAFVFLTIFLCTPVPYYWQYPPQTAGHCMDEGTVTLAAGIINIFNDLLTAIIPIPLVMRLRMPMTQRIGVCVLFGLGFIVIVAGSVPTFYIWKGLMATWDETWYAYPLWIAAAVEIDIGVICACDDSGPSDSSWRSSKQKPLSHVHVAPFDVDFGDSHRPVLEIMRKRSVELASLRRARTGSESSEDVAGIAQTLRAPGGGHYGYAE</sequence>
<name>A0A4U0WYK2_9PEZI</name>
<evidence type="ECO:0000256" key="5">
    <source>
        <dbReference type="ARBA" id="ARBA00038359"/>
    </source>
</evidence>
<dbReference type="Pfam" id="PF20684">
    <property type="entry name" value="Fung_rhodopsin"/>
    <property type="match status" value="1"/>
</dbReference>
<dbReference type="STRING" id="329884.A0A4U0WYK2"/>
<evidence type="ECO:0000256" key="2">
    <source>
        <dbReference type="ARBA" id="ARBA00022692"/>
    </source>
</evidence>
<feature type="compositionally biased region" description="Gly residues" evidence="6">
    <location>
        <begin position="353"/>
        <end position="362"/>
    </location>
</feature>
<comment type="subcellular location">
    <subcellularLocation>
        <location evidence="1">Membrane</location>
        <topology evidence="1">Multi-pass membrane protein</topology>
    </subcellularLocation>
</comment>
<evidence type="ECO:0000259" key="8">
    <source>
        <dbReference type="Pfam" id="PF20684"/>
    </source>
</evidence>
<dbReference type="AlphaFoldDB" id="A0A4U0WYK2"/>
<dbReference type="EMBL" id="NAJQ01000555">
    <property type="protein sequence ID" value="TKA67673.1"/>
    <property type="molecule type" value="Genomic_DNA"/>
</dbReference>
<keyword evidence="10" id="KW-1185">Reference proteome</keyword>